<reference evidence="1" key="1">
    <citation type="submission" date="2014-09" db="EMBL/GenBank/DDBJ databases">
        <authorList>
            <person name="Magalhaes I.L.F."/>
            <person name="Oliveira U."/>
            <person name="Santos F.R."/>
            <person name="Vidigal T.H.D.A."/>
            <person name="Brescovit A.D."/>
            <person name="Santos A.J."/>
        </authorList>
    </citation>
    <scope>NUCLEOTIDE SEQUENCE</scope>
    <source>
        <tissue evidence="1">Shoot tissue taken approximately 20 cm above the soil surface</tissue>
    </source>
</reference>
<name>A0A0A9GJG9_ARUDO</name>
<accession>A0A0A9GJG9</accession>
<reference evidence="1" key="2">
    <citation type="journal article" date="2015" name="Data Brief">
        <title>Shoot transcriptome of the giant reed, Arundo donax.</title>
        <authorList>
            <person name="Barrero R.A."/>
            <person name="Guerrero F.D."/>
            <person name="Moolhuijzen P."/>
            <person name="Goolsby J.A."/>
            <person name="Tidwell J."/>
            <person name="Bellgard S.E."/>
            <person name="Bellgard M.I."/>
        </authorList>
    </citation>
    <scope>NUCLEOTIDE SEQUENCE</scope>
    <source>
        <tissue evidence="1">Shoot tissue taken approximately 20 cm above the soil surface</tissue>
    </source>
</reference>
<proteinExistence type="predicted"/>
<dbReference type="AlphaFoldDB" id="A0A0A9GJG9"/>
<organism evidence="1">
    <name type="scientific">Arundo donax</name>
    <name type="common">Giant reed</name>
    <name type="synonym">Donax arundinaceus</name>
    <dbReference type="NCBI Taxonomy" id="35708"/>
    <lineage>
        <taxon>Eukaryota</taxon>
        <taxon>Viridiplantae</taxon>
        <taxon>Streptophyta</taxon>
        <taxon>Embryophyta</taxon>
        <taxon>Tracheophyta</taxon>
        <taxon>Spermatophyta</taxon>
        <taxon>Magnoliopsida</taxon>
        <taxon>Liliopsida</taxon>
        <taxon>Poales</taxon>
        <taxon>Poaceae</taxon>
        <taxon>PACMAD clade</taxon>
        <taxon>Arundinoideae</taxon>
        <taxon>Arundineae</taxon>
        <taxon>Arundo</taxon>
    </lineage>
</organism>
<protein>
    <submittedName>
        <fullName evidence="1">Uncharacterized protein</fullName>
    </submittedName>
</protein>
<evidence type="ECO:0000313" key="1">
    <source>
        <dbReference type="EMBL" id="JAE25280.1"/>
    </source>
</evidence>
<sequence>MILLGIIIFYFWKLPKIDCIDVSRGHILSFFCL</sequence>
<dbReference type="EMBL" id="GBRH01172616">
    <property type="protein sequence ID" value="JAE25280.1"/>
    <property type="molecule type" value="Transcribed_RNA"/>
</dbReference>